<dbReference type="GO" id="GO:0016442">
    <property type="term" value="C:RISC complex"/>
    <property type="evidence" value="ECO:0007669"/>
    <property type="project" value="TreeGrafter"/>
</dbReference>
<keyword evidence="1 2" id="KW-0694">RNA-binding</keyword>
<proteinExistence type="predicted"/>
<dbReference type="GeneID" id="22914590"/>
<dbReference type="GO" id="GO:0005634">
    <property type="term" value="C:nucleus"/>
    <property type="evidence" value="ECO:0007669"/>
    <property type="project" value="TreeGrafter"/>
</dbReference>
<dbReference type="EMBL" id="AFNH02000978">
    <property type="protein sequence ID" value="EZG47482.1"/>
    <property type="molecule type" value="Genomic_DNA"/>
</dbReference>
<feature type="compositionally biased region" description="Basic and acidic residues" evidence="3">
    <location>
        <begin position="385"/>
        <end position="396"/>
    </location>
</feature>
<feature type="region of interest" description="Disordered" evidence="3">
    <location>
        <begin position="149"/>
        <end position="196"/>
    </location>
</feature>
<dbReference type="SMART" id="SM00358">
    <property type="entry name" value="DSRM"/>
    <property type="match status" value="2"/>
</dbReference>
<feature type="domain" description="DRBM" evidence="4">
    <location>
        <begin position="76"/>
        <end position="146"/>
    </location>
</feature>
<dbReference type="SUPFAM" id="SSF54768">
    <property type="entry name" value="dsRNA-binding domain-like"/>
    <property type="match status" value="2"/>
</dbReference>
<dbReference type="GO" id="GO:0070920">
    <property type="term" value="P:regulation of regulatory ncRNA processing"/>
    <property type="evidence" value="ECO:0007669"/>
    <property type="project" value="TreeGrafter"/>
</dbReference>
<reference evidence="5" key="1">
    <citation type="submission" date="2013-12" db="EMBL/GenBank/DDBJ databases">
        <authorList>
            <person name="Omoto C.K."/>
            <person name="Sibley D."/>
            <person name="Venepally P."/>
            <person name="Hadjithomas M."/>
            <person name="Karamycheva S."/>
            <person name="Brunk B."/>
            <person name="Roos D."/>
            <person name="Caler E."/>
            <person name="Lorenzi H."/>
        </authorList>
    </citation>
    <scope>NUCLEOTIDE SEQUENCE</scope>
</reference>
<dbReference type="Gene3D" id="3.30.160.20">
    <property type="match status" value="2"/>
</dbReference>
<feature type="compositionally biased region" description="Low complexity" evidence="3">
    <location>
        <begin position="498"/>
        <end position="511"/>
    </location>
</feature>
<evidence type="ECO:0000256" key="3">
    <source>
        <dbReference type="SAM" id="MobiDB-lite"/>
    </source>
</evidence>
<feature type="compositionally biased region" description="Polar residues" evidence="3">
    <location>
        <begin position="433"/>
        <end position="451"/>
    </location>
</feature>
<evidence type="ECO:0000256" key="2">
    <source>
        <dbReference type="PROSITE-ProRule" id="PRU00266"/>
    </source>
</evidence>
<feature type="region of interest" description="Disordered" evidence="3">
    <location>
        <begin position="497"/>
        <end position="570"/>
    </location>
</feature>
<feature type="compositionally biased region" description="Basic and acidic residues" evidence="3">
    <location>
        <begin position="536"/>
        <end position="553"/>
    </location>
</feature>
<dbReference type="RefSeq" id="XP_011132168.1">
    <property type="nucleotide sequence ID" value="XM_011133866.1"/>
</dbReference>
<dbReference type="GO" id="GO:0005737">
    <property type="term" value="C:cytoplasm"/>
    <property type="evidence" value="ECO:0007669"/>
    <property type="project" value="TreeGrafter"/>
</dbReference>
<keyword evidence="6" id="KW-1185">Reference proteome</keyword>
<feature type="compositionally biased region" description="Basic and acidic residues" evidence="3">
    <location>
        <begin position="418"/>
        <end position="432"/>
    </location>
</feature>
<dbReference type="GO" id="GO:0030422">
    <property type="term" value="P:siRNA processing"/>
    <property type="evidence" value="ECO:0007669"/>
    <property type="project" value="TreeGrafter"/>
</dbReference>
<name>A0A023B1R6_GRENI</name>
<organism evidence="5 6">
    <name type="scientific">Gregarina niphandrodes</name>
    <name type="common">Septate eugregarine</name>
    <dbReference type="NCBI Taxonomy" id="110365"/>
    <lineage>
        <taxon>Eukaryota</taxon>
        <taxon>Sar</taxon>
        <taxon>Alveolata</taxon>
        <taxon>Apicomplexa</taxon>
        <taxon>Conoidasida</taxon>
        <taxon>Gregarinasina</taxon>
        <taxon>Eugregarinorida</taxon>
        <taxon>Gregarinidae</taxon>
        <taxon>Gregarina</taxon>
    </lineage>
</organism>
<evidence type="ECO:0000313" key="5">
    <source>
        <dbReference type="EMBL" id="EZG47482.1"/>
    </source>
</evidence>
<dbReference type="PROSITE" id="PS50137">
    <property type="entry name" value="DS_RBD"/>
    <property type="match status" value="2"/>
</dbReference>
<feature type="compositionally biased region" description="Basic and acidic residues" evidence="3">
    <location>
        <begin position="452"/>
        <end position="463"/>
    </location>
</feature>
<dbReference type="GO" id="GO:0035197">
    <property type="term" value="F:siRNA binding"/>
    <property type="evidence" value="ECO:0007669"/>
    <property type="project" value="TreeGrafter"/>
</dbReference>
<evidence type="ECO:0000256" key="1">
    <source>
        <dbReference type="ARBA" id="ARBA00022884"/>
    </source>
</evidence>
<dbReference type="PANTHER" id="PTHR46205:SF3">
    <property type="entry name" value="LOQUACIOUS, ISOFORM B"/>
    <property type="match status" value="1"/>
</dbReference>
<dbReference type="GO" id="GO:0003725">
    <property type="term" value="F:double-stranded RNA binding"/>
    <property type="evidence" value="ECO:0007669"/>
    <property type="project" value="TreeGrafter"/>
</dbReference>
<dbReference type="PANTHER" id="PTHR46205">
    <property type="entry name" value="LOQUACIOUS, ISOFORM B"/>
    <property type="match status" value="1"/>
</dbReference>
<feature type="domain" description="DRBM" evidence="4">
    <location>
        <begin position="192"/>
        <end position="268"/>
    </location>
</feature>
<sequence>AVSPGVVAYARPRPGALLSPVGGALSSLSGSGSESLGRPFPAVFGAGSVCSGSSGSGLAYISSAVDQAVTAGVGNNAKVELIEYCQKFKIVPLPKFECTVTTGAENGRASIRCVCTKPPFTTSGEGHNKKIAERIASCEMLQILKTHLPRSRFPPGPHVSGIAKGGAASEQAAPPAHETEPPGFEPGATPDNPKGALQEYAQKHGYSLPVYQDLGQPEGPVHSPTFVISCSISSKDGTTRVFETEGKGNSRKAASREAALKLYYQITRPSSRGVLGPEARTTTTTRKTETATRTSAETRAGKSSAAKTVPRDQEDEDEEIPSTAGLGDFLQDVPRDPVVSTPVVSPPRSDLPPPPEPSRAALPHRSRYFDDTRPPFTGGILNRPSESELGSRHPDNLHPGSPDLGLNGEHQSGAETAPKVEKSEDVATKEEPATSTAGELTEQQEWTLRSADTSDSRFADGRFLHSGFSDSRRSNLLALFQNDDHLTTPSGRMLAPRFEASAAGSESAFPSTLGASTVVAGGYEMTDRARRSRTAHTRDDSALGDSAHGDSAHGDSALGDRPLGDLEEGAIDEERLRRLCGLPGEPR</sequence>
<comment type="caution">
    <text evidence="5">The sequence shown here is derived from an EMBL/GenBank/DDBJ whole genome shotgun (WGS) entry which is preliminary data.</text>
</comment>
<dbReference type="AlphaFoldDB" id="A0A023B1R6"/>
<accession>A0A023B1R6</accession>
<dbReference type="GO" id="GO:0070578">
    <property type="term" value="C:RISC-loading complex"/>
    <property type="evidence" value="ECO:0007669"/>
    <property type="project" value="TreeGrafter"/>
</dbReference>
<feature type="compositionally biased region" description="Low complexity" evidence="3">
    <location>
        <begin position="336"/>
        <end position="348"/>
    </location>
</feature>
<evidence type="ECO:0000313" key="6">
    <source>
        <dbReference type="Proteomes" id="UP000019763"/>
    </source>
</evidence>
<feature type="compositionally biased region" description="Low complexity" evidence="3">
    <location>
        <begin position="278"/>
        <end position="298"/>
    </location>
</feature>
<dbReference type="Proteomes" id="UP000019763">
    <property type="component" value="Unassembled WGS sequence"/>
</dbReference>
<dbReference type="CDD" id="cd10845">
    <property type="entry name" value="DSRM_RNAse_III_family"/>
    <property type="match status" value="1"/>
</dbReference>
<protein>
    <submittedName>
        <fullName evidence="5">Double-stranded protein RNA</fullName>
    </submittedName>
</protein>
<dbReference type="Pfam" id="PF00035">
    <property type="entry name" value="dsrm"/>
    <property type="match status" value="2"/>
</dbReference>
<dbReference type="InterPro" id="IPR051247">
    <property type="entry name" value="RLC_Component"/>
</dbReference>
<evidence type="ECO:0000259" key="4">
    <source>
        <dbReference type="PROSITE" id="PS50137"/>
    </source>
</evidence>
<dbReference type="InterPro" id="IPR014720">
    <property type="entry name" value="dsRBD_dom"/>
</dbReference>
<feature type="non-terminal residue" evidence="5">
    <location>
        <position position="1"/>
    </location>
</feature>
<gene>
    <name evidence="5" type="ORF">GNI_131100</name>
</gene>
<dbReference type="VEuPathDB" id="CryptoDB:GNI_131100"/>
<feature type="region of interest" description="Disordered" evidence="3">
    <location>
        <begin position="271"/>
        <end position="468"/>
    </location>
</feature>